<feature type="transmembrane region" description="Helical" evidence="5">
    <location>
        <begin position="173"/>
        <end position="193"/>
    </location>
</feature>
<dbReference type="OrthoDB" id="5149015at2"/>
<feature type="transmembrane region" description="Helical" evidence="5">
    <location>
        <begin position="135"/>
        <end position="161"/>
    </location>
</feature>
<feature type="transmembrane region" description="Helical" evidence="5">
    <location>
        <begin position="222"/>
        <end position="242"/>
    </location>
</feature>
<keyword evidence="8" id="KW-1185">Reference proteome</keyword>
<evidence type="ECO:0000256" key="1">
    <source>
        <dbReference type="ARBA" id="ARBA00004141"/>
    </source>
</evidence>
<keyword evidence="2 5" id="KW-0812">Transmembrane</keyword>
<feature type="domain" description="Integral membrane bound transporter" evidence="6">
    <location>
        <begin position="188"/>
        <end position="304"/>
    </location>
</feature>
<comment type="subcellular location">
    <subcellularLocation>
        <location evidence="1">Membrane</location>
        <topology evidence="1">Multi-pass membrane protein</topology>
    </subcellularLocation>
</comment>
<evidence type="ECO:0000313" key="7">
    <source>
        <dbReference type="EMBL" id="TNM42871.1"/>
    </source>
</evidence>
<feature type="transmembrane region" description="Helical" evidence="5">
    <location>
        <begin position="299"/>
        <end position="324"/>
    </location>
</feature>
<feature type="transmembrane region" description="Helical" evidence="5">
    <location>
        <begin position="50"/>
        <end position="72"/>
    </location>
</feature>
<gene>
    <name evidence="7" type="ORF">FHP29_07700</name>
</gene>
<evidence type="ECO:0000313" key="8">
    <source>
        <dbReference type="Proteomes" id="UP000313231"/>
    </source>
</evidence>
<comment type="caution">
    <text evidence="7">The sequence shown here is derived from an EMBL/GenBank/DDBJ whole genome shotgun (WGS) entry which is preliminary data.</text>
</comment>
<evidence type="ECO:0000256" key="3">
    <source>
        <dbReference type="ARBA" id="ARBA00022989"/>
    </source>
</evidence>
<name>A0A5C4W3U3_9ACTN</name>
<dbReference type="EMBL" id="VDMP01000020">
    <property type="protein sequence ID" value="TNM42871.1"/>
    <property type="molecule type" value="Genomic_DNA"/>
</dbReference>
<evidence type="ECO:0000256" key="5">
    <source>
        <dbReference type="SAM" id="Phobius"/>
    </source>
</evidence>
<feature type="transmembrane region" description="Helical" evidence="5">
    <location>
        <begin position="248"/>
        <end position="265"/>
    </location>
</feature>
<dbReference type="GO" id="GO:0016020">
    <property type="term" value="C:membrane"/>
    <property type="evidence" value="ECO:0007669"/>
    <property type="project" value="UniProtKB-SubCell"/>
</dbReference>
<dbReference type="AlphaFoldDB" id="A0A5C4W3U3"/>
<dbReference type="Pfam" id="PF13515">
    <property type="entry name" value="FUSC_2"/>
    <property type="match status" value="1"/>
</dbReference>
<organism evidence="7 8">
    <name type="scientific">Nocardioides albidus</name>
    <dbReference type="NCBI Taxonomy" id="1517589"/>
    <lineage>
        <taxon>Bacteria</taxon>
        <taxon>Bacillati</taxon>
        <taxon>Actinomycetota</taxon>
        <taxon>Actinomycetes</taxon>
        <taxon>Propionibacteriales</taxon>
        <taxon>Nocardioidaceae</taxon>
        <taxon>Nocardioides</taxon>
    </lineage>
</organism>
<dbReference type="InterPro" id="IPR049453">
    <property type="entry name" value="Memb_transporter_dom"/>
</dbReference>
<feature type="transmembrane region" description="Helical" evidence="5">
    <location>
        <begin position="270"/>
        <end position="287"/>
    </location>
</feature>
<reference evidence="7 8" key="1">
    <citation type="journal article" date="2016" name="Int. J. Syst. Evol. Microbiol.">
        <title>Nocardioides albidus sp. nov., an actinobacterium isolated from garden soil.</title>
        <authorList>
            <person name="Singh H."/>
            <person name="Du J."/>
            <person name="Trinh H."/>
            <person name="Won K."/>
            <person name="Yang J.E."/>
            <person name="Yin C."/>
            <person name="Kook M."/>
            <person name="Yi T.H."/>
        </authorList>
    </citation>
    <scope>NUCLEOTIDE SEQUENCE [LARGE SCALE GENOMIC DNA]</scope>
    <source>
        <strain evidence="7 8">CCTCC AB 2015297</strain>
    </source>
</reference>
<keyword evidence="3 5" id="KW-1133">Transmembrane helix</keyword>
<evidence type="ECO:0000259" key="6">
    <source>
        <dbReference type="Pfam" id="PF13515"/>
    </source>
</evidence>
<sequence length="333" mass="33211">MGVRKALITAALLTLVLAVVCLPAIAVSFTPLAPAAAHVLAGIGVGVVATLYGGRVGVAATVASALLVLLAAQVGHSPWAAAALMTGLGAGIGACSLAGWHPAAVQAGAWPATVLIAPPLRVEGVDWTSAGAGQVLLPAVLVLLGGLWAAGLVTALGTRIPSFDAVPLDRLSAALYGAVLAVLLGLTALVTVAWLPGSTAGWALLTVLVLVRPGLAETRRRILARSGGTIGGGLFAAVVAFLVPIPTVLTAAGAVAMIVALGLYAKGASYALYAFALTAAIVLLSSPRGDVYAIDLQRVGFTLAMAVLITVLAAGYEPVLRAVLRRRSTGPRS</sequence>
<evidence type="ECO:0000256" key="2">
    <source>
        <dbReference type="ARBA" id="ARBA00022692"/>
    </source>
</evidence>
<accession>A0A5C4W3U3</accession>
<evidence type="ECO:0000256" key="4">
    <source>
        <dbReference type="ARBA" id="ARBA00023136"/>
    </source>
</evidence>
<protein>
    <recommendedName>
        <fullName evidence="6">Integral membrane bound transporter domain-containing protein</fullName>
    </recommendedName>
</protein>
<feature type="transmembrane region" description="Helical" evidence="5">
    <location>
        <begin position="199"/>
        <end position="215"/>
    </location>
</feature>
<feature type="transmembrane region" description="Helical" evidence="5">
    <location>
        <begin position="79"/>
        <end position="100"/>
    </location>
</feature>
<proteinExistence type="predicted"/>
<dbReference type="RefSeq" id="WP_139622268.1">
    <property type="nucleotide sequence ID" value="NZ_VDMP01000020.1"/>
</dbReference>
<dbReference type="Proteomes" id="UP000313231">
    <property type="component" value="Unassembled WGS sequence"/>
</dbReference>
<keyword evidence="4 5" id="KW-0472">Membrane</keyword>